<sequence>MLRRPNCINLSHLALFLLHLTTLPKNISSHPSHGKYTVFSPISSENRRFLPSSFVNFPETTRQSTSLVKEYKTSDKSMTFAEAEAWAKIFPIMDSTSSSLITDLSELLPVFLHPYKRIRAGLRAGRLAQAWSWLRSTSRAATGTWPRRSSMSGPCCCDRAWRERLPMRGSRGGHGGCPREVVSRDGSSGAVGRVDDIIACGRWPSLMGRVVHKGLVKSGAIVHKGLVGWVQCGAAHKGPVKLGCYEAKCNIRKGPVKEGTVWCIKGQEAEVKRLGAVAHKRLGDRHAMMPRICYGHDESKND</sequence>
<evidence type="ECO:0000313" key="3">
    <source>
        <dbReference type="Proteomes" id="UP001055439"/>
    </source>
</evidence>
<protein>
    <submittedName>
        <fullName evidence="2">Uncharacterized protein</fullName>
    </submittedName>
</protein>
<dbReference type="AlphaFoldDB" id="A0A9E7JAY5"/>
<dbReference type="EMBL" id="CP097502">
    <property type="protein sequence ID" value="URD74236.1"/>
    <property type="molecule type" value="Genomic_DNA"/>
</dbReference>
<feature type="chain" id="PRO_5039645941" evidence="1">
    <location>
        <begin position="30"/>
        <end position="302"/>
    </location>
</feature>
<organism evidence="2 3">
    <name type="scientific">Musa troglodytarum</name>
    <name type="common">fe'i banana</name>
    <dbReference type="NCBI Taxonomy" id="320322"/>
    <lineage>
        <taxon>Eukaryota</taxon>
        <taxon>Viridiplantae</taxon>
        <taxon>Streptophyta</taxon>
        <taxon>Embryophyta</taxon>
        <taxon>Tracheophyta</taxon>
        <taxon>Spermatophyta</taxon>
        <taxon>Magnoliopsida</taxon>
        <taxon>Liliopsida</taxon>
        <taxon>Zingiberales</taxon>
        <taxon>Musaceae</taxon>
        <taxon>Musa</taxon>
    </lineage>
</organism>
<evidence type="ECO:0000313" key="2">
    <source>
        <dbReference type="EMBL" id="URD74236.1"/>
    </source>
</evidence>
<dbReference type="Proteomes" id="UP001055439">
    <property type="component" value="Chromosome 1"/>
</dbReference>
<reference evidence="2" key="1">
    <citation type="submission" date="2022-05" db="EMBL/GenBank/DDBJ databases">
        <title>The Musa troglodytarum L. genome provides insights into the mechanism of non-climacteric behaviour and enrichment of carotenoids.</title>
        <authorList>
            <person name="Wang J."/>
        </authorList>
    </citation>
    <scope>NUCLEOTIDE SEQUENCE</scope>
    <source>
        <tissue evidence="2">Leaf</tissue>
    </source>
</reference>
<keyword evidence="1" id="KW-0732">Signal</keyword>
<feature type="signal peptide" evidence="1">
    <location>
        <begin position="1"/>
        <end position="29"/>
    </location>
</feature>
<proteinExistence type="predicted"/>
<evidence type="ECO:0000256" key="1">
    <source>
        <dbReference type="SAM" id="SignalP"/>
    </source>
</evidence>
<accession>A0A9E7JAY5</accession>
<keyword evidence="3" id="KW-1185">Reference proteome</keyword>
<name>A0A9E7JAY5_9LILI</name>
<gene>
    <name evidence="2" type="ORF">MUK42_10078</name>
</gene>